<feature type="coiled-coil region" evidence="1">
    <location>
        <begin position="53"/>
        <end position="80"/>
    </location>
</feature>
<keyword evidence="3" id="KW-0282">Flagellum</keyword>
<keyword evidence="3" id="KW-0966">Cell projection</keyword>
<name>A0A1Z5HWZ1_9FIRM</name>
<dbReference type="InterPro" id="IPR012854">
    <property type="entry name" value="Cu_amine_oxidase-like_N"/>
</dbReference>
<feature type="domain" description="Copper amine oxidase-like N-terminal" evidence="2">
    <location>
        <begin position="103"/>
        <end position="202"/>
    </location>
</feature>
<dbReference type="Pfam" id="PF07833">
    <property type="entry name" value="Cu_amine_oxidN1"/>
    <property type="match status" value="1"/>
</dbReference>
<organism evidence="3 4">
    <name type="scientific">Calderihabitans maritimus</name>
    <dbReference type="NCBI Taxonomy" id="1246530"/>
    <lineage>
        <taxon>Bacteria</taxon>
        <taxon>Bacillati</taxon>
        <taxon>Bacillota</taxon>
        <taxon>Clostridia</taxon>
        <taxon>Neomoorellales</taxon>
        <taxon>Calderihabitantaceae</taxon>
        <taxon>Calderihabitans</taxon>
    </lineage>
</organism>
<dbReference type="Gene3D" id="3.30.457.10">
    <property type="entry name" value="Copper amine oxidase-like, N-terminal domain"/>
    <property type="match status" value="2"/>
</dbReference>
<dbReference type="RefSeq" id="WP_088554909.1">
    <property type="nucleotide sequence ID" value="NZ_BDGJ01000168.1"/>
</dbReference>
<keyword evidence="4" id="KW-1185">Reference proteome</keyword>
<evidence type="ECO:0000259" key="2">
    <source>
        <dbReference type="Pfam" id="PF07833"/>
    </source>
</evidence>
<evidence type="ECO:0000313" key="3">
    <source>
        <dbReference type="EMBL" id="GAW93851.1"/>
    </source>
</evidence>
<dbReference type="SUPFAM" id="SSF55383">
    <property type="entry name" value="Copper amine oxidase, domain N"/>
    <property type="match status" value="1"/>
</dbReference>
<protein>
    <submittedName>
        <fullName evidence="3">Flagellin and related hook-associated proteins</fullName>
    </submittedName>
</protein>
<reference evidence="4" key="1">
    <citation type="journal article" date="2017" name="Appl. Environ. Microbiol.">
        <title>Genomic analysis of Calderihabitans maritimus KKC1, a thermophilic hydrogenogenic carboxydotrophic bacterium isolated from marine sediment.</title>
        <authorList>
            <person name="Omae K."/>
            <person name="Yoneda Y."/>
            <person name="Fukuyama Y."/>
            <person name="Yoshida T."/>
            <person name="Sako Y."/>
        </authorList>
    </citation>
    <scope>NUCLEOTIDE SEQUENCE [LARGE SCALE GENOMIC DNA]</scope>
    <source>
        <strain evidence="4">KKC1</strain>
    </source>
</reference>
<dbReference type="OrthoDB" id="268113at2"/>
<evidence type="ECO:0000256" key="1">
    <source>
        <dbReference type="SAM" id="Coils"/>
    </source>
</evidence>
<keyword evidence="1" id="KW-0175">Coiled coil</keyword>
<gene>
    <name evidence="3" type="ORF">KKC1_29760</name>
</gene>
<keyword evidence="3" id="KW-0969">Cilium</keyword>
<dbReference type="AlphaFoldDB" id="A0A1Z5HWZ1"/>
<dbReference type="Proteomes" id="UP000197032">
    <property type="component" value="Unassembled WGS sequence"/>
</dbReference>
<accession>A0A1Z5HWZ1</accession>
<dbReference type="EMBL" id="BDGJ01000168">
    <property type="protein sequence ID" value="GAW93851.1"/>
    <property type="molecule type" value="Genomic_DNA"/>
</dbReference>
<proteinExistence type="predicted"/>
<evidence type="ECO:0000313" key="4">
    <source>
        <dbReference type="Proteomes" id="UP000197032"/>
    </source>
</evidence>
<sequence length="204" mass="22627">MIYRRRWLVLLTVLVLTAYFIVSGVQASLPEPGGEGDPLVTKSYVDNYIEARYLELQEQLEALSAQVTVLENRVQELKESIKPKIVLTIGKKTAYIGMQPKELLVAPFTKGGRTMVPFRFVGEALGAAIGWEPSTRTVSYRRDGATLELKINSHQARFNGQEIKLDTAPLLVEGSTMVPVRVVSEFFGATVVWDGKTQTVTITP</sequence>
<dbReference type="InterPro" id="IPR036582">
    <property type="entry name" value="Mao_N_sf"/>
</dbReference>
<comment type="caution">
    <text evidence="3">The sequence shown here is derived from an EMBL/GenBank/DDBJ whole genome shotgun (WGS) entry which is preliminary data.</text>
</comment>